<accession>A0A8S5V132</accession>
<evidence type="ECO:0000313" key="1">
    <source>
        <dbReference type="EMBL" id="DAG00441.1"/>
    </source>
</evidence>
<reference evidence="1" key="1">
    <citation type="journal article" date="2021" name="Proc. Natl. Acad. Sci. U.S.A.">
        <title>A Catalog of Tens of Thousands of Viruses from Human Metagenomes Reveals Hidden Associations with Chronic Diseases.</title>
        <authorList>
            <person name="Tisza M.J."/>
            <person name="Buck C.B."/>
        </authorList>
    </citation>
    <scope>NUCLEOTIDE SEQUENCE</scope>
    <source>
        <strain evidence="1">Ct3r22</strain>
    </source>
</reference>
<protein>
    <submittedName>
        <fullName evidence="1">Uncharacterized protein</fullName>
    </submittedName>
</protein>
<name>A0A8S5V132_9CAUD</name>
<organism evidence="1">
    <name type="scientific">Siphoviridae sp. ct3r22</name>
    <dbReference type="NCBI Taxonomy" id="2825325"/>
    <lineage>
        <taxon>Viruses</taxon>
        <taxon>Duplodnaviria</taxon>
        <taxon>Heunggongvirae</taxon>
        <taxon>Uroviricota</taxon>
        <taxon>Caudoviricetes</taxon>
    </lineage>
</organism>
<sequence length="31" mass="3823">MEINVCYLQNKVDLYNIKRRDNVKQLKIKEL</sequence>
<dbReference type="EMBL" id="BK016180">
    <property type="protein sequence ID" value="DAG00441.1"/>
    <property type="molecule type" value="Genomic_DNA"/>
</dbReference>
<proteinExistence type="predicted"/>